<dbReference type="GO" id="GO:0060090">
    <property type="term" value="F:molecular adaptor activity"/>
    <property type="evidence" value="ECO:0007669"/>
    <property type="project" value="TreeGrafter"/>
</dbReference>
<keyword evidence="2 3" id="KW-0802">TPR repeat</keyword>
<dbReference type="GO" id="GO:0016020">
    <property type="term" value="C:membrane"/>
    <property type="evidence" value="ECO:0007669"/>
    <property type="project" value="TreeGrafter"/>
</dbReference>
<dbReference type="InterPro" id="IPR011990">
    <property type="entry name" value="TPR-like_helical_dom_sf"/>
</dbReference>
<organism evidence="4">
    <name type="scientific">Aureoumbra lagunensis</name>
    <dbReference type="NCBI Taxonomy" id="44058"/>
    <lineage>
        <taxon>Eukaryota</taxon>
        <taxon>Sar</taxon>
        <taxon>Stramenopiles</taxon>
        <taxon>Ochrophyta</taxon>
        <taxon>Pelagophyceae</taxon>
        <taxon>Pelagomonadales</taxon>
        <taxon>Aureoumbra</taxon>
    </lineage>
</organism>
<dbReference type="SUPFAM" id="SSF48452">
    <property type="entry name" value="TPR-like"/>
    <property type="match status" value="1"/>
</dbReference>
<dbReference type="PANTHER" id="PTHR45831">
    <property type="entry name" value="LD24721P"/>
    <property type="match status" value="1"/>
</dbReference>
<dbReference type="InterPro" id="IPR019734">
    <property type="entry name" value="TPR_rpt"/>
</dbReference>
<evidence type="ECO:0000256" key="1">
    <source>
        <dbReference type="ARBA" id="ARBA00022737"/>
    </source>
</evidence>
<gene>
    <name evidence="4" type="ORF">ALAG00032_LOCUS2176</name>
</gene>
<protein>
    <submittedName>
        <fullName evidence="4">Uncharacterized protein</fullName>
    </submittedName>
</protein>
<keyword evidence="1" id="KW-0677">Repeat</keyword>
<dbReference type="Gene3D" id="1.25.40.10">
    <property type="entry name" value="Tetratricopeptide repeat domain"/>
    <property type="match status" value="1"/>
</dbReference>
<dbReference type="GO" id="GO:0006620">
    <property type="term" value="P:post-translational protein targeting to endoplasmic reticulum membrane"/>
    <property type="evidence" value="ECO:0007669"/>
    <property type="project" value="TreeGrafter"/>
</dbReference>
<sequence length="507" mass="55523">MGIVLSNRAACWLAMEKHKLAATDAWSATKCAPRNAKAWYRAGMAELELGHIGAAVHAARKASALAPKSAQVRKLRNDAETRLVKNANLYQELPAARAAIVRLRNDLRDKKIILDENDFCSGLKKLVSSTATFRETIFPGAPASSFTESKEGLPGNLIDMLGDERYSQALEEAWPRAVEKAKAILTGTKRRGLQENEAMDAETEAMLWPAIVREAFCRELPAVARQVARTTFDKIISRQSENSSPPQQSIKLPTTKLPCGVTLALSLTDTSSIRRSVACCIPQFLGNDWLAAVFDDVLRFREAQRLAPARPEFDTKRPNRSGRVAWLEELDLEEDFPALAEMARRMAGLAAGLASDDHSSCQLSLPFGQVKAPIPIHLQGLLPPSQGALLLELGTLDIPEPLSTQPESLISVLYFLGQNATNAGGGLVLDYNGYHQVISPEPDLLVLWRSDLVATSRQAVTHGTQLSICHWIFGHFEEAPSLPPRRTNEISQNTAASGDGLYFLDDD</sequence>
<feature type="repeat" description="TPR" evidence="3">
    <location>
        <begin position="36"/>
        <end position="69"/>
    </location>
</feature>
<evidence type="ECO:0000256" key="2">
    <source>
        <dbReference type="ARBA" id="ARBA00022803"/>
    </source>
</evidence>
<dbReference type="Gene3D" id="2.60.120.620">
    <property type="entry name" value="q2cbj1_9rhob like domain"/>
    <property type="match status" value="1"/>
</dbReference>
<name>A0A7S3JQA4_9STRA</name>
<evidence type="ECO:0000256" key="3">
    <source>
        <dbReference type="PROSITE-ProRule" id="PRU00339"/>
    </source>
</evidence>
<reference evidence="4" key="1">
    <citation type="submission" date="2021-01" db="EMBL/GenBank/DDBJ databases">
        <authorList>
            <person name="Corre E."/>
            <person name="Pelletier E."/>
            <person name="Niang G."/>
            <person name="Scheremetjew M."/>
            <person name="Finn R."/>
            <person name="Kale V."/>
            <person name="Holt S."/>
            <person name="Cochrane G."/>
            <person name="Meng A."/>
            <person name="Brown T."/>
            <person name="Cohen L."/>
        </authorList>
    </citation>
    <scope>NUCLEOTIDE SEQUENCE</scope>
    <source>
        <strain evidence="4">CCMP1510</strain>
    </source>
</reference>
<proteinExistence type="predicted"/>
<evidence type="ECO:0000313" key="4">
    <source>
        <dbReference type="EMBL" id="CAE0361443.1"/>
    </source>
</evidence>
<dbReference type="GO" id="GO:0072380">
    <property type="term" value="C:TRC complex"/>
    <property type="evidence" value="ECO:0007669"/>
    <property type="project" value="TreeGrafter"/>
</dbReference>
<dbReference type="AlphaFoldDB" id="A0A7S3JQA4"/>
<dbReference type="SMART" id="SM00028">
    <property type="entry name" value="TPR"/>
    <property type="match status" value="2"/>
</dbReference>
<dbReference type="EMBL" id="HBIJ01003137">
    <property type="protein sequence ID" value="CAE0361443.1"/>
    <property type="molecule type" value="Transcribed_RNA"/>
</dbReference>
<accession>A0A7S3JQA4</accession>
<dbReference type="PANTHER" id="PTHR45831:SF2">
    <property type="entry name" value="LD24721P"/>
    <property type="match status" value="1"/>
</dbReference>
<dbReference type="PROSITE" id="PS50005">
    <property type="entry name" value="TPR"/>
    <property type="match status" value="1"/>
</dbReference>
<dbReference type="InterPro" id="IPR047150">
    <property type="entry name" value="SGT"/>
</dbReference>